<dbReference type="SUPFAM" id="SSF52540">
    <property type="entry name" value="P-loop containing nucleoside triphosphate hydrolases"/>
    <property type="match status" value="1"/>
</dbReference>
<dbReference type="Pfam" id="PF24883">
    <property type="entry name" value="NPHP3_N"/>
    <property type="match status" value="1"/>
</dbReference>
<organism evidence="6 7">
    <name type="scientific">Eptatretus burgeri</name>
    <name type="common">Inshore hagfish</name>
    <dbReference type="NCBI Taxonomy" id="7764"/>
    <lineage>
        <taxon>Eukaryota</taxon>
        <taxon>Metazoa</taxon>
        <taxon>Chordata</taxon>
        <taxon>Craniata</taxon>
        <taxon>Vertebrata</taxon>
        <taxon>Cyclostomata</taxon>
        <taxon>Myxini</taxon>
        <taxon>Myxiniformes</taxon>
        <taxon>Myxinidae</taxon>
        <taxon>Eptatretinae</taxon>
        <taxon>Eptatretus</taxon>
    </lineage>
</organism>
<dbReference type="InterPro" id="IPR057588">
    <property type="entry name" value="NWD1/2-like_WH"/>
</dbReference>
<dbReference type="InterPro" id="IPR036322">
    <property type="entry name" value="WD40_repeat_dom_sf"/>
</dbReference>
<sequence length="1730" mass="193337">MAGCRPGAPRHGVLCAESSTFLISTPARCVRVFISANVEDTEAERRALHQHVIPKLREFCRDNYGLDFQAVDVYWGVELADRDDACVQALRMSLLDECIRTSTGPCFVGLLGERYGEPVLPGQIEAAEFERLLEGALSAGLDTHLLDTWYRRDENAVPPAYYLLPRSHLLKNFDNCSDSQAMAADHEQWMGISADIKTLLRSSASVCQSKGHLSINQTQKYFMSGLEEEFTFALGERATPGMAKRCVCYIRTIQDAERFAAIPQMARYLDLPGGIKTGRDPQAVQRLHRLRDSFIPACVSESKLRVYSSKTVCDARLGYTESCEQQYVEGLCRQFYEDMIDLIEMTVPKAYEADADPAYEEIVHHVSLCRSLHALYVYPADALRSIKDYVVGGTRRTKSSPLVVYGGPCSGKTVLMAEVTAQAYKWYQDAAGSDSEPVVVIRFVGQTEESSYIRNLLKSLCEQLAWVYAKLVGPLPESVRELWDIWVGLLHASTSQRPLLIVLDGIDQLMETDGARTVWWVPQTLPPSVRLVVSTPPNKFGILHALKKIVPDDSSYVEMVPRSKKNCNQLLKSRLGQIKRKVTSGQQIYINEALVKCPLPLYLNLLFMEISKWRSHKDVDERTLCRTVHEAIENLFARIEEKCGVQFVARALGYLTLAKDGLSETELEDVLSLDDHAIRDYAPEKTNSFARFPHHKIATLRQELRGYLLEKEVHSTGLLVWANRQLLHMATKLYLGEPEVVQYMHNVLADYFMGQWAGGRPKPYCPSEAWSQSGNTSRHHKEDKNNHGGPKFERGVISQPWDFHCRLLEISQVFVNLRKLKELPYHLTKCGRSEELVYNVILDFSYMHAMVLSGRLHALIAEMDSAHSLTLDKDVRFLADTLRSVSPAILEDPYSLSTELQQRMLPFVRVYPKIRHIMQVCDREGLRYCSIVTLLSPMDQLNEPKRVLLTTNAVRIMDVLPTTKPNAVISVLDNGTASTWDLGLGQPFKHTVAHGAQVLGVQLNRDEKYLVASTLSNTLLVFDYCSSTLLYEVEVKGSKLTAQDHQSSIGGFTLSTNHALAWLERSNEVHVIDLNYGWPLCMCHCWYEVTCAQFSDDGTYAFCGQQLNTTSIFLLESGERLATVTSENSTGYVHAILVSAQTHELYTVDCGGSLTVWDLEEISNPQLLEEFDCRADEAGDVVSVELAKDLHTLLICKNLSMEVWDTFSWSMTDKFKARRNERFLCAVLSRNCESIIAAIELMPSIFIWRRDTGQCLATLPGNSGTICKLIKTTVNDFLLTVTSKGVLSIWDLEAIDAISAVDKTGKAIRSILLPSRGESVFTIDGTENVYKWNIHSGFIESLLRHDYTVEQFVLTSSAEILISADSGGNQYVWHTVTGECLFRISGPRVSQLLVTHNDLFVVSLCEKKASRVWRLGTGNKVCNIPCNLTQARITAANTFLVGVQQSALLAVNLWTGSVSKKFTCEDGTHILAYKLLPDCPDYVALVTSAGVLYTWSLADEAVRRRVQLPLNLHKRLEDFQISPSGKLAILATGDDTLNVLDLQSGKLRVVLAGGAVWQQRLSMDGRYIVYACFRKRRDAPFEDGLNTCLRVVRLADGKCIGTCTLYKVPSFLVISKRHLNIVIGFEDGSVGAYTVVDHVDAAMKIKIAASPSRRIGAMSGQQVRPKRAAYTCKPSIDLLWRDATEEIPGKVGHQAPCANDLSSVGISPKAVPNYCYPYPVDPGEGPGSTR</sequence>
<dbReference type="InterPro" id="IPR056884">
    <property type="entry name" value="NPHP3-like_N"/>
</dbReference>
<accession>A0A8C4WZ30</accession>
<evidence type="ECO:0000259" key="4">
    <source>
        <dbReference type="Pfam" id="PF24883"/>
    </source>
</evidence>
<dbReference type="Gene3D" id="3.40.50.300">
    <property type="entry name" value="P-loop containing nucleotide triphosphate hydrolases"/>
    <property type="match status" value="1"/>
</dbReference>
<evidence type="ECO:0000256" key="1">
    <source>
        <dbReference type="ARBA" id="ARBA00022574"/>
    </source>
</evidence>
<evidence type="ECO:0000256" key="2">
    <source>
        <dbReference type="ARBA" id="ARBA00022737"/>
    </source>
</evidence>
<feature type="domain" description="NWD1/2-like winged helix-turn-helix" evidence="5">
    <location>
        <begin position="626"/>
        <end position="736"/>
    </location>
</feature>
<dbReference type="GeneTree" id="ENSGT00940000153648"/>
<dbReference type="InterPro" id="IPR011047">
    <property type="entry name" value="Quinoprotein_ADH-like_sf"/>
</dbReference>
<proteinExistence type="predicted"/>
<feature type="region of interest" description="Disordered" evidence="3">
    <location>
        <begin position="767"/>
        <end position="791"/>
    </location>
</feature>
<keyword evidence="7" id="KW-1185">Reference proteome</keyword>
<dbReference type="InterPro" id="IPR052752">
    <property type="entry name" value="NACHT-WD_repeat"/>
</dbReference>
<dbReference type="OMA" id="KHCGIGG"/>
<dbReference type="SUPFAM" id="SSF101908">
    <property type="entry name" value="Putative isomerase YbhE"/>
    <property type="match status" value="1"/>
</dbReference>
<evidence type="ECO:0000313" key="6">
    <source>
        <dbReference type="Ensembl" id="ENSEBUP00000021413.1"/>
    </source>
</evidence>
<dbReference type="SMART" id="SM00320">
    <property type="entry name" value="WD40"/>
    <property type="match status" value="6"/>
</dbReference>
<dbReference type="SUPFAM" id="SSF50978">
    <property type="entry name" value="WD40 repeat-like"/>
    <property type="match status" value="1"/>
</dbReference>
<dbReference type="Pfam" id="PF25469">
    <property type="entry name" value="WHD_NWD1"/>
    <property type="match status" value="1"/>
</dbReference>
<dbReference type="InterPro" id="IPR027417">
    <property type="entry name" value="P-loop_NTPase"/>
</dbReference>
<protein>
    <submittedName>
        <fullName evidence="6">NACHT and WD repeat domain containing 2</fullName>
    </submittedName>
</protein>
<evidence type="ECO:0000256" key="3">
    <source>
        <dbReference type="SAM" id="MobiDB-lite"/>
    </source>
</evidence>
<dbReference type="PANTHER" id="PTHR19871:SF29">
    <property type="entry name" value="NACHT AND WD REPEAT DOMAIN-CONTAINING PROTEIN 2-LIKE"/>
    <property type="match status" value="1"/>
</dbReference>
<dbReference type="Ensembl" id="ENSEBUT00000021989.1">
    <property type="protein sequence ID" value="ENSEBUP00000021413.1"/>
    <property type="gene ID" value="ENSEBUG00000013229.1"/>
</dbReference>
<feature type="domain" description="Nephrocystin 3-like N-terminal" evidence="4">
    <location>
        <begin position="397"/>
        <end position="512"/>
    </location>
</feature>
<evidence type="ECO:0000313" key="7">
    <source>
        <dbReference type="Proteomes" id="UP000694388"/>
    </source>
</evidence>
<dbReference type="InterPro" id="IPR015943">
    <property type="entry name" value="WD40/YVTN_repeat-like_dom_sf"/>
</dbReference>
<dbReference type="PANTHER" id="PTHR19871">
    <property type="entry name" value="BETA TRANSDUCIN-RELATED PROTEIN"/>
    <property type="match status" value="1"/>
</dbReference>
<dbReference type="InterPro" id="IPR001680">
    <property type="entry name" value="WD40_rpt"/>
</dbReference>
<keyword evidence="2" id="KW-0677">Repeat</keyword>
<reference evidence="6" key="2">
    <citation type="submission" date="2025-09" db="UniProtKB">
        <authorList>
            <consortium name="Ensembl"/>
        </authorList>
    </citation>
    <scope>IDENTIFICATION</scope>
</reference>
<reference evidence="6" key="1">
    <citation type="submission" date="2025-08" db="UniProtKB">
        <authorList>
            <consortium name="Ensembl"/>
        </authorList>
    </citation>
    <scope>IDENTIFICATION</scope>
</reference>
<feature type="compositionally biased region" description="Basic and acidic residues" evidence="3">
    <location>
        <begin position="780"/>
        <end position="791"/>
    </location>
</feature>
<name>A0A8C4WZ30_EPTBU</name>
<evidence type="ECO:0000259" key="5">
    <source>
        <dbReference type="Pfam" id="PF25469"/>
    </source>
</evidence>
<dbReference type="Gene3D" id="2.130.10.10">
    <property type="entry name" value="YVTN repeat-like/Quinoprotein amine dehydrogenase"/>
    <property type="match status" value="4"/>
</dbReference>
<dbReference type="SUPFAM" id="SSF50998">
    <property type="entry name" value="Quinoprotein alcohol dehydrogenase-like"/>
    <property type="match status" value="1"/>
</dbReference>
<keyword evidence="1" id="KW-0853">WD repeat</keyword>
<dbReference type="Proteomes" id="UP000694388">
    <property type="component" value="Unplaced"/>
</dbReference>